<dbReference type="Proteomes" id="UP000269721">
    <property type="component" value="Unassembled WGS sequence"/>
</dbReference>
<feature type="region of interest" description="Disordered" evidence="1">
    <location>
        <begin position="179"/>
        <end position="224"/>
    </location>
</feature>
<keyword evidence="3" id="KW-1185">Reference proteome</keyword>
<gene>
    <name evidence="2" type="ORF">BDK51DRAFT_46408</name>
</gene>
<evidence type="ECO:0000313" key="2">
    <source>
        <dbReference type="EMBL" id="RKO86326.1"/>
    </source>
</evidence>
<feature type="compositionally biased region" description="Acidic residues" evidence="1">
    <location>
        <begin position="203"/>
        <end position="216"/>
    </location>
</feature>
<dbReference type="OrthoDB" id="2424990at2759"/>
<name>A0A4P9W839_9FUNG</name>
<reference evidence="3" key="1">
    <citation type="journal article" date="2018" name="Nat. Microbiol.">
        <title>Leveraging single-cell genomics to expand the fungal tree of life.</title>
        <authorList>
            <person name="Ahrendt S.R."/>
            <person name="Quandt C.A."/>
            <person name="Ciobanu D."/>
            <person name="Clum A."/>
            <person name="Salamov A."/>
            <person name="Andreopoulos B."/>
            <person name="Cheng J.F."/>
            <person name="Woyke T."/>
            <person name="Pelin A."/>
            <person name="Henrissat B."/>
            <person name="Reynolds N.K."/>
            <person name="Benny G.L."/>
            <person name="Smith M.E."/>
            <person name="James T.Y."/>
            <person name="Grigoriev I.V."/>
        </authorList>
    </citation>
    <scope>NUCLEOTIDE SEQUENCE [LARGE SCALE GENOMIC DNA]</scope>
</reference>
<evidence type="ECO:0000313" key="3">
    <source>
        <dbReference type="Proteomes" id="UP000269721"/>
    </source>
</evidence>
<protein>
    <submittedName>
        <fullName evidence="2">Uncharacterized protein</fullName>
    </submittedName>
</protein>
<accession>A0A4P9W839</accession>
<sequence>MTDPERLAIVNFLEVKENLLLITGGVVVRKVAENDGSQTGKVGGAPKGGQAIKKTDGYKALLKRVALPISFTSYMNLYKGACKLMDKQTGYGLMPDDYYMKGFTTVEEMIADKCPYYKRLDVLFGDKQNIIAEAPLMLAYIDPLAERAAHNNLAATTPSLWPPPKCMPRGQARLAFDRGHMGFQPPDLGDGSVLNENGHDEDRDKDEDEDEDEDETLAGKTNFF</sequence>
<proteinExistence type="predicted"/>
<organism evidence="2 3">
    <name type="scientific">Blyttiomyces helicus</name>
    <dbReference type="NCBI Taxonomy" id="388810"/>
    <lineage>
        <taxon>Eukaryota</taxon>
        <taxon>Fungi</taxon>
        <taxon>Fungi incertae sedis</taxon>
        <taxon>Chytridiomycota</taxon>
        <taxon>Chytridiomycota incertae sedis</taxon>
        <taxon>Chytridiomycetes</taxon>
        <taxon>Chytridiomycetes incertae sedis</taxon>
        <taxon>Blyttiomyces</taxon>
    </lineage>
</organism>
<dbReference type="EMBL" id="KZ998293">
    <property type="protein sequence ID" value="RKO86326.1"/>
    <property type="molecule type" value="Genomic_DNA"/>
</dbReference>
<evidence type="ECO:0000256" key="1">
    <source>
        <dbReference type="SAM" id="MobiDB-lite"/>
    </source>
</evidence>
<dbReference type="AlphaFoldDB" id="A0A4P9W839"/>